<proteinExistence type="predicted"/>
<name>A0ABQ7GF58_DUNSA</name>
<comment type="caution">
    <text evidence="2">The sequence shown here is derived from an EMBL/GenBank/DDBJ whole genome shotgun (WGS) entry which is preliminary data.</text>
</comment>
<organism evidence="2 3">
    <name type="scientific">Dunaliella salina</name>
    <name type="common">Green alga</name>
    <name type="synonym">Protococcus salinus</name>
    <dbReference type="NCBI Taxonomy" id="3046"/>
    <lineage>
        <taxon>Eukaryota</taxon>
        <taxon>Viridiplantae</taxon>
        <taxon>Chlorophyta</taxon>
        <taxon>core chlorophytes</taxon>
        <taxon>Chlorophyceae</taxon>
        <taxon>CS clade</taxon>
        <taxon>Chlamydomonadales</taxon>
        <taxon>Dunaliellaceae</taxon>
        <taxon>Dunaliella</taxon>
    </lineage>
</organism>
<sequence>MKKLFEQVNSNRTLLQSRWSTGWREQQSGANEQRAIADTGGAQSNAQAKGPTRDSEDGSACNSSELSLLRQQLVDAKVKNGMLLSELEEVRVHASTAGQLRGKVEDYKVSHSSISVTSYFFNLYGCKAGLL</sequence>
<reference evidence="2" key="1">
    <citation type="submission" date="2017-08" db="EMBL/GenBank/DDBJ databases">
        <authorList>
            <person name="Polle J.E."/>
            <person name="Barry K."/>
            <person name="Cushman J."/>
            <person name="Schmutz J."/>
            <person name="Tran D."/>
            <person name="Hathwaick L.T."/>
            <person name="Yim W.C."/>
            <person name="Jenkins J."/>
            <person name="Mckie-Krisberg Z.M."/>
            <person name="Prochnik S."/>
            <person name="Lindquist E."/>
            <person name="Dockter R.B."/>
            <person name="Adam C."/>
            <person name="Molina H."/>
            <person name="Bunkerborg J."/>
            <person name="Jin E."/>
            <person name="Buchheim M."/>
            <person name="Magnuson J."/>
        </authorList>
    </citation>
    <scope>NUCLEOTIDE SEQUENCE</scope>
    <source>
        <strain evidence="2">CCAP 19/18</strain>
    </source>
</reference>
<feature type="compositionally biased region" description="Polar residues" evidence="1">
    <location>
        <begin position="19"/>
        <end position="31"/>
    </location>
</feature>
<evidence type="ECO:0008006" key="4">
    <source>
        <dbReference type="Google" id="ProtNLM"/>
    </source>
</evidence>
<feature type="region of interest" description="Disordered" evidence="1">
    <location>
        <begin position="19"/>
        <end position="62"/>
    </location>
</feature>
<evidence type="ECO:0000313" key="2">
    <source>
        <dbReference type="EMBL" id="KAF5833233.1"/>
    </source>
</evidence>
<dbReference type="EMBL" id="MU069822">
    <property type="protein sequence ID" value="KAF5833233.1"/>
    <property type="molecule type" value="Genomic_DNA"/>
</dbReference>
<protein>
    <recommendedName>
        <fullName evidence="4">Encoded protein</fullName>
    </recommendedName>
</protein>
<accession>A0ABQ7GF58</accession>
<keyword evidence="3" id="KW-1185">Reference proteome</keyword>
<evidence type="ECO:0000256" key="1">
    <source>
        <dbReference type="SAM" id="MobiDB-lite"/>
    </source>
</evidence>
<gene>
    <name evidence="2" type="ORF">DUNSADRAFT_10514</name>
</gene>
<evidence type="ECO:0000313" key="3">
    <source>
        <dbReference type="Proteomes" id="UP000815325"/>
    </source>
</evidence>
<dbReference type="Proteomes" id="UP000815325">
    <property type="component" value="Unassembled WGS sequence"/>
</dbReference>